<comment type="cofactor">
    <cofactor evidence="1">
        <name>FAD</name>
        <dbReference type="ChEBI" id="CHEBI:57692"/>
    </cofactor>
</comment>
<dbReference type="RefSeq" id="WP_188772454.1">
    <property type="nucleotide sequence ID" value="NZ_BMHK01000025.1"/>
</dbReference>
<evidence type="ECO:0000256" key="5">
    <source>
        <dbReference type="ARBA" id="ARBA00023002"/>
    </source>
</evidence>
<feature type="domain" description="FAD dependent oxidoreductase" evidence="6">
    <location>
        <begin position="5"/>
        <end position="329"/>
    </location>
</feature>
<dbReference type="Gene3D" id="3.50.50.60">
    <property type="entry name" value="FAD/NAD(P)-binding domain"/>
    <property type="match status" value="1"/>
</dbReference>
<evidence type="ECO:0000259" key="6">
    <source>
        <dbReference type="Pfam" id="PF01266"/>
    </source>
</evidence>
<name>A0A916TWY5_9SPHN</name>
<evidence type="ECO:0000256" key="2">
    <source>
        <dbReference type="ARBA" id="ARBA00007330"/>
    </source>
</evidence>
<dbReference type="Pfam" id="PF01266">
    <property type="entry name" value="DAO"/>
    <property type="match status" value="1"/>
</dbReference>
<keyword evidence="5" id="KW-0560">Oxidoreductase</keyword>
<dbReference type="PANTHER" id="PTHR11985:SF15">
    <property type="entry name" value="GLYCEROL-3-PHOSPHATE DEHYDROGENASE, MITOCHONDRIAL"/>
    <property type="match status" value="1"/>
</dbReference>
<dbReference type="InterPro" id="IPR036188">
    <property type="entry name" value="FAD/NAD-bd_sf"/>
</dbReference>
<dbReference type="InterPro" id="IPR006076">
    <property type="entry name" value="FAD-dep_OxRdtase"/>
</dbReference>
<protein>
    <recommendedName>
        <fullName evidence="6">FAD dependent oxidoreductase domain-containing protein</fullName>
    </recommendedName>
</protein>
<gene>
    <name evidence="7" type="ORF">GCM10011494_30830</name>
</gene>
<dbReference type="Proteomes" id="UP000608154">
    <property type="component" value="Unassembled WGS sequence"/>
</dbReference>
<evidence type="ECO:0000256" key="3">
    <source>
        <dbReference type="ARBA" id="ARBA00022630"/>
    </source>
</evidence>
<dbReference type="GO" id="GO:0004368">
    <property type="term" value="F:glycerol-3-phosphate dehydrogenase (quinone) activity"/>
    <property type="evidence" value="ECO:0007669"/>
    <property type="project" value="InterPro"/>
</dbReference>
<dbReference type="GO" id="GO:0006072">
    <property type="term" value="P:glycerol-3-phosphate metabolic process"/>
    <property type="evidence" value="ECO:0007669"/>
    <property type="project" value="InterPro"/>
</dbReference>
<evidence type="ECO:0000256" key="1">
    <source>
        <dbReference type="ARBA" id="ARBA00001974"/>
    </source>
</evidence>
<evidence type="ECO:0000313" key="7">
    <source>
        <dbReference type="EMBL" id="GGC09968.1"/>
    </source>
</evidence>
<keyword evidence="4" id="KW-0274">FAD</keyword>
<dbReference type="PANTHER" id="PTHR11985">
    <property type="entry name" value="GLYCEROL-3-PHOSPHATE DEHYDROGENASE"/>
    <property type="match status" value="1"/>
</dbReference>
<dbReference type="EMBL" id="BMHK01000025">
    <property type="protein sequence ID" value="GGC09968.1"/>
    <property type="molecule type" value="Genomic_DNA"/>
</dbReference>
<dbReference type="PRINTS" id="PR01001">
    <property type="entry name" value="FADG3PDH"/>
</dbReference>
<reference evidence="7" key="2">
    <citation type="submission" date="2020-09" db="EMBL/GenBank/DDBJ databases">
        <authorList>
            <person name="Sun Q."/>
            <person name="Zhou Y."/>
        </authorList>
    </citation>
    <scope>NUCLEOTIDE SEQUENCE</scope>
    <source>
        <strain evidence="7">CGMCC 1.15095</strain>
    </source>
</reference>
<dbReference type="SUPFAM" id="SSF51905">
    <property type="entry name" value="FAD/NAD(P)-binding domain"/>
    <property type="match status" value="1"/>
</dbReference>
<dbReference type="AlphaFoldDB" id="A0A916TWY5"/>
<keyword evidence="8" id="KW-1185">Reference proteome</keyword>
<evidence type="ECO:0000256" key="4">
    <source>
        <dbReference type="ARBA" id="ARBA00022827"/>
    </source>
</evidence>
<reference evidence="7" key="1">
    <citation type="journal article" date="2014" name="Int. J. Syst. Evol. Microbiol.">
        <title>Complete genome sequence of Corynebacterium casei LMG S-19264T (=DSM 44701T), isolated from a smear-ripened cheese.</title>
        <authorList>
            <consortium name="US DOE Joint Genome Institute (JGI-PGF)"/>
            <person name="Walter F."/>
            <person name="Albersmeier A."/>
            <person name="Kalinowski J."/>
            <person name="Ruckert C."/>
        </authorList>
    </citation>
    <scope>NUCLEOTIDE SEQUENCE</scope>
    <source>
        <strain evidence="7">CGMCC 1.15095</strain>
    </source>
</reference>
<organism evidence="7 8">
    <name type="scientific">Novosphingobium endophyticum</name>
    <dbReference type="NCBI Taxonomy" id="1955250"/>
    <lineage>
        <taxon>Bacteria</taxon>
        <taxon>Pseudomonadati</taxon>
        <taxon>Pseudomonadota</taxon>
        <taxon>Alphaproteobacteria</taxon>
        <taxon>Sphingomonadales</taxon>
        <taxon>Sphingomonadaceae</taxon>
        <taxon>Novosphingobium</taxon>
    </lineage>
</organism>
<proteinExistence type="inferred from homology"/>
<evidence type="ECO:0000313" key="8">
    <source>
        <dbReference type="Proteomes" id="UP000608154"/>
    </source>
</evidence>
<dbReference type="Gene3D" id="3.30.9.10">
    <property type="entry name" value="D-Amino Acid Oxidase, subunit A, domain 2"/>
    <property type="match status" value="1"/>
</dbReference>
<sequence>MNDPDVVIVGGGMQGATMALAAARMGLRPLVVERHRIASGATGNSYGFIHGGLRYLQTMDLRRWRRSRRAQSWFLDNYPGLVRPLACVMPLYRGRMRSPAAFRLAAAMEAWLVRTTGCAQALPAPDVLAADEVSADYPIPRHHLTGAALWHDLVVPDMQALMLAILSDAGVTGPALMEQTEAHDLVVRDNRVAGLRVGRADGAIEEIATPNVVICAGSWSGRWQHGREATSAATLAFNLLLDVPFPTDAALAVSELPGRGRSYFLRPHEGGTLAGTFYCPASGAREPDVGAEDIEAFRGALARALPGSGIADAPVRAVMAGLLPDRDGTGRSLSTSDIVSTAGPAGLCRILGTKLTTAPLLSFEAAHKFWPTEARRAA</sequence>
<dbReference type="InterPro" id="IPR000447">
    <property type="entry name" value="G3P_DH_FAD-dep"/>
</dbReference>
<comment type="similarity">
    <text evidence="2">Belongs to the FAD-dependent glycerol-3-phosphate dehydrogenase family.</text>
</comment>
<comment type="caution">
    <text evidence="7">The sequence shown here is derived from an EMBL/GenBank/DDBJ whole genome shotgun (WGS) entry which is preliminary data.</text>
</comment>
<keyword evidence="3" id="KW-0285">Flavoprotein</keyword>
<accession>A0A916TWY5</accession>